<keyword evidence="2" id="KW-0547">Nucleotide-binding</keyword>
<dbReference type="GO" id="GO:0016787">
    <property type="term" value="F:hydrolase activity"/>
    <property type="evidence" value="ECO:0007669"/>
    <property type="project" value="UniProtKB-KW"/>
</dbReference>
<dbReference type="Pfam" id="PF13087">
    <property type="entry name" value="AAA_12"/>
    <property type="match status" value="1"/>
</dbReference>
<evidence type="ECO:0000313" key="9">
    <source>
        <dbReference type="Proteomes" id="UP000068382"/>
    </source>
</evidence>
<dbReference type="PATRIC" id="fig|1768241.3.peg.904"/>
<dbReference type="InterPro" id="IPR041677">
    <property type="entry name" value="DNA2/NAM7_AAA_11"/>
</dbReference>
<evidence type="ECO:0000256" key="2">
    <source>
        <dbReference type="ARBA" id="ARBA00022741"/>
    </source>
</evidence>
<gene>
    <name evidence="8" type="ORF">TRIHO_08710</name>
</gene>
<dbReference type="Proteomes" id="UP000068382">
    <property type="component" value="Unassembled WGS sequence"/>
</dbReference>
<keyword evidence="5" id="KW-0067">ATP-binding</keyword>
<keyword evidence="9" id="KW-1185">Reference proteome</keyword>
<dbReference type="PANTHER" id="PTHR43788">
    <property type="entry name" value="DNA2/NAM7 HELICASE FAMILY MEMBER"/>
    <property type="match status" value="1"/>
</dbReference>
<accession>A0A132C0X4</accession>
<dbReference type="Pfam" id="PF13086">
    <property type="entry name" value="AAA_11"/>
    <property type="match status" value="1"/>
</dbReference>
<dbReference type="Gene3D" id="3.40.50.300">
    <property type="entry name" value="P-loop containing nucleotide triphosphate hydrolases"/>
    <property type="match status" value="2"/>
</dbReference>
<feature type="domain" description="DNA2/NAM7 helicase helicase" evidence="6">
    <location>
        <begin position="53"/>
        <end position="112"/>
    </location>
</feature>
<evidence type="ECO:0000256" key="3">
    <source>
        <dbReference type="ARBA" id="ARBA00022801"/>
    </source>
</evidence>
<evidence type="ECO:0000259" key="7">
    <source>
        <dbReference type="Pfam" id="PF13087"/>
    </source>
</evidence>
<evidence type="ECO:0000256" key="5">
    <source>
        <dbReference type="ARBA" id="ARBA00022840"/>
    </source>
</evidence>
<dbReference type="InterPro" id="IPR041679">
    <property type="entry name" value="DNA2/NAM7-like_C"/>
</dbReference>
<evidence type="ECO:0000259" key="6">
    <source>
        <dbReference type="Pfam" id="PF13086"/>
    </source>
</evidence>
<organism evidence="8 9">
    <name type="scientific">Tritonibacter horizontis</name>
    <dbReference type="NCBI Taxonomy" id="1768241"/>
    <lineage>
        <taxon>Bacteria</taxon>
        <taxon>Pseudomonadati</taxon>
        <taxon>Pseudomonadota</taxon>
        <taxon>Alphaproteobacteria</taxon>
        <taxon>Rhodobacterales</taxon>
        <taxon>Paracoccaceae</taxon>
        <taxon>Tritonibacter</taxon>
    </lineage>
</organism>
<dbReference type="GO" id="GO:0043139">
    <property type="term" value="F:5'-3' DNA helicase activity"/>
    <property type="evidence" value="ECO:0007669"/>
    <property type="project" value="TreeGrafter"/>
</dbReference>
<dbReference type="AlphaFoldDB" id="A0A132C0X4"/>
<dbReference type="InterPro" id="IPR050534">
    <property type="entry name" value="Coronavir_polyprotein_1ab"/>
</dbReference>
<reference evidence="8 9" key="1">
    <citation type="submission" date="2015-12" db="EMBL/GenBank/DDBJ databases">
        <title>Genome sequence of the marine Rhodobacteraceae strain O3.65, Candidatus Tritonibacter horizontis.</title>
        <authorList>
            <person name="Poehlein A."/>
            <person name="Giebel H.A."/>
            <person name="Voget S."/>
            <person name="Brinkhoff T."/>
        </authorList>
    </citation>
    <scope>NUCLEOTIDE SEQUENCE [LARGE SCALE GENOMIC DNA]</scope>
    <source>
        <strain evidence="8 9">O3.65</strain>
    </source>
</reference>
<keyword evidence="4" id="KW-0347">Helicase</keyword>
<comment type="similarity">
    <text evidence="1">Belongs to the DNA2/NAM7 helicase family.</text>
</comment>
<evidence type="ECO:0000256" key="1">
    <source>
        <dbReference type="ARBA" id="ARBA00007913"/>
    </source>
</evidence>
<dbReference type="InterPro" id="IPR027417">
    <property type="entry name" value="P-loop_NTPase"/>
</dbReference>
<keyword evidence="3" id="KW-0378">Hydrolase</keyword>
<protein>
    <recommendedName>
        <fullName evidence="10">DNA2/NAM7 helicase-like C-terminal domain-containing protein</fullName>
    </recommendedName>
</protein>
<feature type="domain" description="DNA2/NAM7 helicase-like C-terminal" evidence="7">
    <location>
        <begin position="218"/>
        <end position="338"/>
    </location>
</feature>
<dbReference type="PANTHER" id="PTHR43788:SF8">
    <property type="entry name" value="DNA-BINDING PROTEIN SMUBP-2"/>
    <property type="match status" value="1"/>
</dbReference>
<sequence length="354" mass="38571">MALHRAFIDCAADPLRQNLSIFTETFGTRSFGTPQKDALIGDLWSSFFLVVPVVSTTFASVNRMFSRLPAEALGWLLVDEAGQALPQAAVGAMIRTKNSVVVGDPLQIEPVVTLPKTLTEEICGYFGIDSLKYNAPDASVQTVADAASMYCARFPIGSGHRDVGAPLLVHRRCDSPMFDISNEIAYANLMVQAKNPSGEVPVLGPSCWIDVVGKPGPDKWCADEASVLIDLLRKLRDAGEYPDLYIVTPFVIVQNNLRQELLRSGVLDGWVKNSNAWVWEHVGTVHTVQGREAKAVFFVLGAQGVSQNGARNWAGGRPNLVNVAVTRAQASLYVIGNRELWRSAGVFALLDRFL</sequence>
<dbReference type="EMBL" id="LPUY01000024">
    <property type="protein sequence ID" value="KUP94234.1"/>
    <property type="molecule type" value="Genomic_DNA"/>
</dbReference>
<evidence type="ECO:0000313" key="8">
    <source>
        <dbReference type="EMBL" id="KUP94234.1"/>
    </source>
</evidence>
<comment type="caution">
    <text evidence="8">The sequence shown here is derived from an EMBL/GenBank/DDBJ whole genome shotgun (WGS) entry which is preliminary data.</text>
</comment>
<evidence type="ECO:0000256" key="4">
    <source>
        <dbReference type="ARBA" id="ARBA00022806"/>
    </source>
</evidence>
<name>A0A132C0X4_9RHOB</name>
<dbReference type="SUPFAM" id="SSF52540">
    <property type="entry name" value="P-loop containing nucleoside triphosphate hydrolases"/>
    <property type="match status" value="1"/>
</dbReference>
<proteinExistence type="inferred from homology"/>
<evidence type="ECO:0008006" key="10">
    <source>
        <dbReference type="Google" id="ProtNLM"/>
    </source>
</evidence>
<dbReference type="GO" id="GO:0005524">
    <property type="term" value="F:ATP binding"/>
    <property type="evidence" value="ECO:0007669"/>
    <property type="project" value="UniProtKB-KW"/>
</dbReference>